<feature type="compositionally biased region" description="Low complexity" evidence="1">
    <location>
        <begin position="390"/>
        <end position="399"/>
    </location>
</feature>
<evidence type="ECO:0000256" key="3">
    <source>
        <dbReference type="SAM" id="SignalP"/>
    </source>
</evidence>
<feature type="compositionally biased region" description="Low complexity" evidence="1">
    <location>
        <begin position="306"/>
        <end position="317"/>
    </location>
</feature>
<keyword evidence="5" id="KW-1185">Reference proteome</keyword>
<name>A0ABS2Q9K4_9BACL</name>
<dbReference type="Proteomes" id="UP000823201">
    <property type="component" value="Unassembled WGS sequence"/>
</dbReference>
<dbReference type="Gene3D" id="1.50.10.20">
    <property type="match status" value="1"/>
</dbReference>
<organism evidence="4 5">
    <name type="scientific">Sporolactobacillus spathodeae</name>
    <dbReference type="NCBI Taxonomy" id="1465502"/>
    <lineage>
        <taxon>Bacteria</taxon>
        <taxon>Bacillati</taxon>
        <taxon>Bacillota</taxon>
        <taxon>Bacilli</taxon>
        <taxon>Bacillales</taxon>
        <taxon>Sporolactobacillaceae</taxon>
        <taxon>Sporolactobacillus</taxon>
    </lineage>
</organism>
<keyword evidence="3" id="KW-0732">Signal</keyword>
<dbReference type="InterPro" id="IPR008930">
    <property type="entry name" value="Terpenoid_cyclase/PrenylTrfase"/>
</dbReference>
<dbReference type="SUPFAM" id="SSF48239">
    <property type="entry name" value="Terpenoid cyclases/Protein prenyltransferases"/>
    <property type="match status" value="1"/>
</dbReference>
<dbReference type="RefSeq" id="WP_205007038.1">
    <property type="nucleotide sequence ID" value="NZ_CBCRXA010000044.1"/>
</dbReference>
<feature type="compositionally biased region" description="Polar residues" evidence="1">
    <location>
        <begin position="349"/>
        <end position="359"/>
    </location>
</feature>
<evidence type="ECO:0000256" key="2">
    <source>
        <dbReference type="SAM" id="Phobius"/>
    </source>
</evidence>
<reference evidence="4 5" key="1">
    <citation type="submission" date="2021-01" db="EMBL/GenBank/DDBJ databases">
        <title>Genomic Encyclopedia of Type Strains, Phase IV (KMG-IV): sequencing the most valuable type-strain genomes for metagenomic binning, comparative biology and taxonomic classification.</title>
        <authorList>
            <person name="Goeker M."/>
        </authorList>
    </citation>
    <scope>NUCLEOTIDE SEQUENCE [LARGE SCALE GENOMIC DNA]</scope>
    <source>
        <strain evidence="4 5">DSM 100968</strain>
    </source>
</reference>
<dbReference type="EMBL" id="JAFBEV010000017">
    <property type="protein sequence ID" value="MBM7658478.1"/>
    <property type="molecule type" value="Genomic_DNA"/>
</dbReference>
<comment type="caution">
    <text evidence="4">The sequence shown here is derived from an EMBL/GenBank/DDBJ whole genome shotgun (WGS) entry which is preliminary data.</text>
</comment>
<feature type="compositionally biased region" description="Basic residues" evidence="1">
    <location>
        <begin position="400"/>
        <end position="410"/>
    </location>
</feature>
<dbReference type="CDD" id="cd00688">
    <property type="entry name" value="ISOPREN_C2_like"/>
    <property type="match status" value="1"/>
</dbReference>
<accession>A0ABS2Q9K4</accession>
<keyword evidence="2" id="KW-0812">Transmembrane</keyword>
<evidence type="ECO:0000256" key="1">
    <source>
        <dbReference type="SAM" id="MobiDB-lite"/>
    </source>
</evidence>
<evidence type="ECO:0008006" key="6">
    <source>
        <dbReference type="Google" id="ProtNLM"/>
    </source>
</evidence>
<proteinExistence type="predicted"/>
<gene>
    <name evidence="4" type="ORF">JOC27_001931</name>
</gene>
<keyword evidence="2" id="KW-0472">Membrane</keyword>
<sequence length="455" mass="49123">MKVKFAVLLFCVALLLLPVQAFAAEDVTNDLESLATHIKASGLDSDWEVIALSKAGQLTASERDVYLNSIKDRVNAKQLSGTDLDKTALVVKALGQDPTNYQNHDLIREIYSDDSLKKLMDFTYALTALSSDDYTIPNDARWTPNRLIDALVKLQTSSGGWGWAGDPNGEPDVDTTAMVLTALSSFQDKAKDTIDKGVQYLQQSEQVDGGFVNYAPNSNSTAQVIIALSSLDIDPTEGAFNKNGHNPVNSLAQYKSNGGYKWASFSASDDPFSNDQVIQGLVAYSLFKEGDQLFNFRSTAPEADPSSASDDGNTSSSKGITRATGVTESKSKAASGTKPVPEQKHARTLESSNQAAKTQKTNAVVTEAKVKKETKIPVHQPSLSKDESKASPPASVSSPKHQRHLKSVKKHSPEREIKATKTLQLSPLHLYLGSAFVLLGAIGLFAWKRFGGVRG</sequence>
<protein>
    <recommendedName>
        <fullName evidence="6">Squalene cyclase C-terminal domain-containing protein</fullName>
    </recommendedName>
</protein>
<evidence type="ECO:0000313" key="4">
    <source>
        <dbReference type="EMBL" id="MBM7658478.1"/>
    </source>
</evidence>
<keyword evidence="2" id="KW-1133">Transmembrane helix</keyword>
<feature type="transmembrane region" description="Helical" evidence="2">
    <location>
        <begin position="428"/>
        <end position="447"/>
    </location>
</feature>
<feature type="signal peptide" evidence="3">
    <location>
        <begin position="1"/>
        <end position="23"/>
    </location>
</feature>
<feature type="compositionally biased region" description="Polar residues" evidence="1">
    <location>
        <begin position="324"/>
        <end position="334"/>
    </location>
</feature>
<feature type="chain" id="PRO_5046857725" description="Squalene cyclase C-terminal domain-containing protein" evidence="3">
    <location>
        <begin position="24"/>
        <end position="455"/>
    </location>
</feature>
<evidence type="ECO:0000313" key="5">
    <source>
        <dbReference type="Proteomes" id="UP000823201"/>
    </source>
</evidence>
<feature type="region of interest" description="Disordered" evidence="1">
    <location>
        <begin position="298"/>
        <end position="415"/>
    </location>
</feature>